<evidence type="ECO:0000313" key="4">
    <source>
        <dbReference type="EMBL" id="VAI77996.1"/>
    </source>
</evidence>
<dbReference type="PANTHER" id="PTHR34674">
    <property type="entry name" value="PHOSPHATIDYLCHOLINE:DIACYLGLYCEROL CHOLINEPHOSPHOTRANSFERASE 1-RELATED"/>
    <property type="match status" value="1"/>
</dbReference>
<dbReference type="PANTHER" id="PTHR34674:SF1">
    <property type="entry name" value="PHOSPHATIDYLCHOLINE:DIACYLGLYCEROL CHOLINEPHOSPHOTRANSFERASE 1-RELATED"/>
    <property type="match status" value="1"/>
</dbReference>
<reference evidence="4 5" key="1">
    <citation type="submission" date="2017-09" db="EMBL/GenBank/DDBJ databases">
        <authorList>
            <consortium name="International Durum Wheat Genome Sequencing Consortium (IDWGSC)"/>
            <person name="Milanesi L."/>
        </authorList>
    </citation>
    <scope>NUCLEOTIDE SEQUENCE [LARGE SCALE GENOMIC DNA]</scope>
    <source>
        <strain evidence="5">cv. Svevo</strain>
    </source>
</reference>
<dbReference type="Gramene" id="TRITD7Av1G204340.2">
    <property type="protein sequence ID" value="TRITD7Av1G204340.2"/>
    <property type="gene ID" value="TRITD7Av1G204340"/>
</dbReference>
<keyword evidence="5" id="KW-1185">Reference proteome</keyword>
<feature type="transmembrane region" description="Helical" evidence="2">
    <location>
        <begin position="195"/>
        <end position="217"/>
    </location>
</feature>
<feature type="transmembrane region" description="Helical" evidence="2">
    <location>
        <begin position="161"/>
        <end position="183"/>
    </location>
</feature>
<evidence type="ECO:0000256" key="1">
    <source>
        <dbReference type="SAM" id="MobiDB-lite"/>
    </source>
</evidence>
<dbReference type="InterPro" id="IPR055311">
    <property type="entry name" value="PDCT1/2-like"/>
</dbReference>
<feature type="transmembrane region" description="Helical" evidence="2">
    <location>
        <begin position="249"/>
        <end position="271"/>
    </location>
</feature>
<accession>A0A9R1BS33</accession>
<dbReference type="EMBL" id="LT934123">
    <property type="protein sequence ID" value="VAI77996.1"/>
    <property type="molecule type" value="Genomic_DNA"/>
</dbReference>
<protein>
    <recommendedName>
        <fullName evidence="3">AtPDCT1/2 transmembrane domain-containing protein</fullName>
    </recommendedName>
</protein>
<evidence type="ECO:0000256" key="2">
    <source>
        <dbReference type="SAM" id="Phobius"/>
    </source>
</evidence>
<feature type="transmembrane region" description="Helical" evidence="2">
    <location>
        <begin position="132"/>
        <end position="154"/>
    </location>
</feature>
<keyword evidence="2" id="KW-0472">Membrane</keyword>
<dbReference type="Proteomes" id="UP000324705">
    <property type="component" value="Chromosome 7A"/>
</dbReference>
<keyword evidence="2" id="KW-1133">Transmembrane helix</keyword>
<feature type="domain" description="AtPDCT1/2 transmembrane" evidence="3">
    <location>
        <begin position="109"/>
        <end position="268"/>
    </location>
</feature>
<keyword evidence="2" id="KW-0812">Transmembrane</keyword>
<feature type="region of interest" description="Disordered" evidence="1">
    <location>
        <begin position="1"/>
        <end position="54"/>
    </location>
</feature>
<feature type="compositionally biased region" description="Low complexity" evidence="1">
    <location>
        <begin position="14"/>
        <end position="24"/>
    </location>
</feature>
<dbReference type="OMA" id="YSPKHEN"/>
<dbReference type="InterPro" id="IPR056361">
    <property type="entry name" value="AtPDCT1_2_TM_dom"/>
</dbReference>
<gene>
    <name evidence="4" type="ORF">TRITD_7Av1G204340</name>
</gene>
<proteinExistence type="predicted"/>
<dbReference type="GO" id="GO:0004142">
    <property type="term" value="F:diacylglycerol cholinephosphotransferase activity"/>
    <property type="evidence" value="ECO:0007669"/>
    <property type="project" value="TreeGrafter"/>
</dbReference>
<feature type="transmembrane region" description="Helical" evidence="2">
    <location>
        <begin position="81"/>
        <end position="99"/>
    </location>
</feature>
<name>A0A9R1BS33_TRITD</name>
<evidence type="ECO:0000313" key="5">
    <source>
        <dbReference type="Proteomes" id="UP000324705"/>
    </source>
</evidence>
<sequence length="298" mass="31386">MPPPSLTAANDRVAATASAANGHAGPDARRRAGKGKKVHPLPADGAAMGDGAGGERLAGGRRPMDWLSPSGVAGILRRHPLPALFACGLLLFMGVEYTIPMVPAAAPPLDLGFHATAAMHAGIAARPWLNSLLAALNTIVSFAMQAAYILWAVLAEQRPRAAIATLMMFTCRGLLGCSTQLPLPAEFLGSGMDFPVGNVSFFLFYSGHVAGAVIASIDMRRVGRRRLAVLYDTLNLLQFVRLLACRGHYTIDLAVGVGAGLVFDMLAGWYLDSKNIDSGDNRCCSSCQKALVSQKLTS</sequence>
<organism evidence="4 5">
    <name type="scientific">Triticum turgidum subsp. durum</name>
    <name type="common">Durum wheat</name>
    <name type="synonym">Triticum durum</name>
    <dbReference type="NCBI Taxonomy" id="4567"/>
    <lineage>
        <taxon>Eukaryota</taxon>
        <taxon>Viridiplantae</taxon>
        <taxon>Streptophyta</taxon>
        <taxon>Embryophyta</taxon>
        <taxon>Tracheophyta</taxon>
        <taxon>Spermatophyta</taxon>
        <taxon>Magnoliopsida</taxon>
        <taxon>Liliopsida</taxon>
        <taxon>Poales</taxon>
        <taxon>Poaceae</taxon>
        <taxon>BOP clade</taxon>
        <taxon>Pooideae</taxon>
        <taxon>Triticodae</taxon>
        <taxon>Triticeae</taxon>
        <taxon>Triticinae</taxon>
        <taxon>Triticum</taxon>
    </lineage>
</organism>
<dbReference type="AlphaFoldDB" id="A0A9R1BS33"/>
<evidence type="ECO:0000259" key="3">
    <source>
        <dbReference type="Pfam" id="PF24788"/>
    </source>
</evidence>
<dbReference type="Pfam" id="PF24788">
    <property type="entry name" value="AtPDCT1_2"/>
    <property type="match status" value="1"/>
</dbReference>